<evidence type="ECO:0008006" key="5">
    <source>
        <dbReference type="Google" id="ProtNLM"/>
    </source>
</evidence>
<evidence type="ECO:0000256" key="1">
    <source>
        <dbReference type="SAM" id="Phobius"/>
    </source>
</evidence>
<keyword evidence="2" id="KW-0732">Signal</keyword>
<keyword evidence="1" id="KW-1133">Transmembrane helix</keyword>
<evidence type="ECO:0000313" key="3">
    <source>
        <dbReference type="EMBL" id="CAF1099776.1"/>
    </source>
</evidence>
<feature type="transmembrane region" description="Helical" evidence="1">
    <location>
        <begin position="300"/>
        <end position="326"/>
    </location>
</feature>
<dbReference type="Proteomes" id="UP000663828">
    <property type="component" value="Unassembled WGS sequence"/>
</dbReference>
<feature type="chain" id="PRO_5032589880" description="EB domain-containing protein" evidence="2">
    <location>
        <begin position="24"/>
        <end position="415"/>
    </location>
</feature>
<accession>A0A814P4E3</accession>
<name>A0A814P4E3_ADIRI</name>
<dbReference type="AlphaFoldDB" id="A0A814P4E3"/>
<keyword evidence="4" id="KW-1185">Reference proteome</keyword>
<protein>
    <recommendedName>
        <fullName evidence="5">EB domain-containing protein</fullName>
    </recommendedName>
</protein>
<evidence type="ECO:0000313" key="4">
    <source>
        <dbReference type="Proteomes" id="UP000663828"/>
    </source>
</evidence>
<evidence type="ECO:0000256" key="2">
    <source>
        <dbReference type="SAM" id="SignalP"/>
    </source>
</evidence>
<proteinExistence type="predicted"/>
<sequence>MLSNHISSLILMVYVVSVIVGRGEITNCAPTKLTILANCSFNSTSTNMTIDKRTLSMTIPYSLHKNSQKVFPVQLITRHQSQKPLIRLDLNLIQCANQTSLNWTSVESSSTLRGEFVRTVLTEKNIMYLSSGVTYLRNLTSTNCATKTVYRTDNKELFQVKFKIESTLNDYCSKENLCYPIDIYQCDHEQYRCVCRSPLQSYLTSDQHSICVHAVKNLSQCTIKHVRCLEWCHLNSSATVCTCPKDLAQKKFSNGNRAYCEGRRNGKCDSFIQCPLGDSCIHGTCQNTNGKLHQLLSFDLITISIIVSSLILFVIILILAGSVYMLRRRRWKKHYHSSIDPVYKRRQQTNLPTSSDYDNIIYGVFRNNVQLSSRILSSNDDQVTDTSPFTTAESPSYHPKIVYLGGEQQLTAIYA</sequence>
<keyword evidence="1" id="KW-0812">Transmembrane</keyword>
<organism evidence="3 4">
    <name type="scientific">Adineta ricciae</name>
    <name type="common">Rotifer</name>
    <dbReference type="NCBI Taxonomy" id="249248"/>
    <lineage>
        <taxon>Eukaryota</taxon>
        <taxon>Metazoa</taxon>
        <taxon>Spiralia</taxon>
        <taxon>Gnathifera</taxon>
        <taxon>Rotifera</taxon>
        <taxon>Eurotatoria</taxon>
        <taxon>Bdelloidea</taxon>
        <taxon>Adinetida</taxon>
        <taxon>Adinetidae</taxon>
        <taxon>Adineta</taxon>
    </lineage>
</organism>
<gene>
    <name evidence="3" type="ORF">XAT740_LOCUS18287</name>
</gene>
<keyword evidence="1" id="KW-0472">Membrane</keyword>
<comment type="caution">
    <text evidence="3">The sequence shown here is derived from an EMBL/GenBank/DDBJ whole genome shotgun (WGS) entry which is preliminary data.</text>
</comment>
<reference evidence="3" key="1">
    <citation type="submission" date="2021-02" db="EMBL/GenBank/DDBJ databases">
        <authorList>
            <person name="Nowell W R."/>
        </authorList>
    </citation>
    <scope>NUCLEOTIDE SEQUENCE</scope>
</reference>
<feature type="signal peptide" evidence="2">
    <location>
        <begin position="1"/>
        <end position="23"/>
    </location>
</feature>
<dbReference type="EMBL" id="CAJNOR010001217">
    <property type="protein sequence ID" value="CAF1099776.1"/>
    <property type="molecule type" value="Genomic_DNA"/>
</dbReference>